<dbReference type="Proteomes" id="UP001165960">
    <property type="component" value="Unassembled WGS sequence"/>
</dbReference>
<dbReference type="EMBL" id="QTSX02003686">
    <property type="protein sequence ID" value="KAJ9068818.1"/>
    <property type="molecule type" value="Genomic_DNA"/>
</dbReference>
<gene>
    <name evidence="1" type="ORF">DSO57_1024787</name>
</gene>
<comment type="caution">
    <text evidence="1">The sequence shown here is derived from an EMBL/GenBank/DDBJ whole genome shotgun (WGS) entry which is preliminary data.</text>
</comment>
<reference evidence="1" key="1">
    <citation type="submission" date="2022-04" db="EMBL/GenBank/DDBJ databases">
        <title>Genome of the entomopathogenic fungus Entomophthora muscae.</title>
        <authorList>
            <person name="Elya C."/>
            <person name="Lovett B.R."/>
            <person name="Lee E."/>
            <person name="Macias A.M."/>
            <person name="Hajek A.E."/>
            <person name="De Bivort B.L."/>
            <person name="Kasson M.T."/>
            <person name="De Fine Licht H.H."/>
            <person name="Stajich J.E."/>
        </authorList>
    </citation>
    <scope>NUCLEOTIDE SEQUENCE</scope>
    <source>
        <strain evidence="1">Berkeley</strain>
    </source>
</reference>
<evidence type="ECO:0000313" key="2">
    <source>
        <dbReference type="Proteomes" id="UP001165960"/>
    </source>
</evidence>
<sequence length="197" mass="22115">MNSFAFFAPILAQAISAMPTTPSMLDMPSLFNIPKMPPMPKMPTPITIKGNKPYALDFHKFKCEGSSRLTITLLKAKGRQTYLYPVFQKKQHIKLFKLTNGKYVKSKSNKKLSKGKNNGSTYRSVLAKYKIKKVVFTSNNKNPKYSVYVIPPKVSPGTAQGKHHKLSIGIQADFECRDKNNNIQKEVSTISNTVTIN</sequence>
<accession>A0ACC2T2K0</accession>
<proteinExistence type="predicted"/>
<protein>
    <submittedName>
        <fullName evidence="1">Uncharacterized protein</fullName>
    </submittedName>
</protein>
<name>A0ACC2T2K0_9FUNG</name>
<keyword evidence="2" id="KW-1185">Reference proteome</keyword>
<evidence type="ECO:0000313" key="1">
    <source>
        <dbReference type="EMBL" id="KAJ9068818.1"/>
    </source>
</evidence>
<organism evidence="1 2">
    <name type="scientific">Entomophthora muscae</name>
    <dbReference type="NCBI Taxonomy" id="34485"/>
    <lineage>
        <taxon>Eukaryota</taxon>
        <taxon>Fungi</taxon>
        <taxon>Fungi incertae sedis</taxon>
        <taxon>Zoopagomycota</taxon>
        <taxon>Entomophthoromycotina</taxon>
        <taxon>Entomophthoromycetes</taxon>
        <taxon>Entomophthorales</taxon>
        <taxon>Entomophthoraceae</taxon>
        <taxon>Entomophthora</taxon>
    </lineage>
</organism>